<dbReference type="EMBL" id="JACHMH010000001">
    <property type="protein sequence ID" value="MBB4677616.1"/>
    <property type="molecule type" value="Genomic_DNA"/>
</dbReference>
<keyword evidence="2" id="KW-1185">Reference proteome</keyword>
<dbReference type="RefSeq" id="WP_185003540.1">
    <property type="nucleotide sequence ID" value="NZ_BAAAUI010000023.1"/>
</dbReference>
<dbReference type="InterPro" id="IPR023393">
    <property type="entry name" value="START-like_dom_sf"/>
</dbReference>
<protein>
    <recommendedName>
        <fullName evidence="3">SRPBCC family protein</fullName>
    </recommendedName>
</protein>
<dbReference type="Proteomes" id="UP000533598">
    <property type="component" value="Unassembled WGS sequence"/>
</dbReference>
<evidence type="ECO:0008006" key="3">
    <source>
        <dbReference type="Google" id="ProtNLM"/>
    </source>
</evidence>
<reference evidence="1 2" key="1">
    <citation type="submission" date="2020-08" db="EMBL/GenBank/DDBJ databases">
        <title>Sequencing the genomes of 1000 actinobacteria strains.</title>
        <authorList>
            <person name="Klenk H.-P."/>
        </authorList>
    </citation>
    <scope>NUCLEOTIDE SEQUENCE [LARGE SCALE GENOMIC DNA]</scope>
    <source>
        <strain evidence="1 2">DSM 44230</strain>
    </source>
</reference>
<name>A0A7W7FT04_9PSEU</name>
<accession>A0A7W7FT04</accession>
<gene>
    <name evidence="1" type="ORF">HNR67_003734</name>
</gene>
<sequence>MLTIEVTATIGCTPAELLEFVMDARRYALVDRKIHPVLWVRRDGKVTEFAFRARVAGLPGPVTVSRMRLTPGRRVDVALAPAPANRLGRVFSEFDASFVCVPVAGGTRLVRTLNFRFRGWLRWVEPLLRRRVTAEVEEEVRLAKRHLEGAGGAEGK</sequence>
<dbReference type="AlphaFoldDB" id="A0A7W7FT04"/>
<evidence type="ECO:0000313" key="2">
    <source>
        <dbReference type="Proteomes" id="UP000533598"/>
    </source>
</evidence>
<dbReference type="Pfam" id="PF10604">
    <property type="entry name" value="Polyketide_cyc2"/>
    <property type="match status" value="1"/>
</dbReference>
<organism evidence="1 2">
    <name type="scientific">Crossiella cryophila</name>
    <dbReference type="NCBI Taxonomy" id="43355"/>
    <lineage>
        <taxon>Bacteria</taxon>
        <taxon>Bacillati</taxon>
        <taxon>Actinomycetota</taxon>
        <taxon>Actinomycetes</taxon>
        <taxon>Pseudonocardiales</taxon>
        <taxon>Pseudonocardiaceae</taxon>
        <taxon>Crossiella</taxon>
    </lineage>
</organism>
<dbReference type="InterPro" id="IPR019587">
    <property type="entry name" value="Polyketide_cyclase/dehydratase"/>
</dbReference>
<evidence type="ECO:0000313" key="1">
    <source>
        <dbReference type="EMBL" id="MBB4677616.1"/>
    </source>
</evidence>
<dbReference type="SUPFAM" id="SSF55961">
    <property type="entry name" value="Bet v1-like"/>
    <property type="match status" value="1"/>
</dbReference>
<dbReference type="Gene3D" id="3.30.530.20">
    <property type="match status" value="1"/>
</dbReference>
<proteinExistence type="predicted"/>
<comment type="caution">
    <text evidence="1">The sequence shown here is derived from an EMBL/GenBank/DDBJ whole genome shotgun (WGS) entry which is preliminary data.</text>
</comment>